<dbReference type="InterPro" id="IPR011256">
    <property type="entry name" value="Reg_factor_effector_dom_sf"/>
</dbReference>
<accession>A0A1I4AW26</accession>
<dbReference type="RefSeq" id="WP_091684575.1">
    <property type="nucleotide sequence ID" value="NZ_FOSN01000012.1"/>
</dbReference>
<organism evidence="1 2">
    <name type="scientific">Methylocapsa palsarum</name>
    <dbReference type="NCBI Taxonomy" id="1612308"/>
    <lineage>
        <taxon>Bacteria</taxon>
        <taxon>Pseudomonadati</taxon>
        <taxon>Pseudomonadota</taxon>
        <taxon>Alphaproteobacteria</taxon>
        <taxon>Hyphomicrobiales</taxon>
        <taxon>Beijerinckiaceae</taxon>
        <taxon>Methylocapsa</taxon>
    </lineage>
</organism>
<dbReference type="AlphaFoldDB" id="A0A1I4AW26"/>
<proteinExistence type="predicted"/>
<dbReference type="PANTHER" id="PTHR11220">
    <property type="entry name" value="HEME-BINDING PROTEIN-RELATED"/>
    <property type="match status" value="1"/>
</dbReference>
<dbReference type="OrthoDB" id="2156220at2"/>
<dbReference type="Gene3D" id="3.20.80.10">
    <property type="entry name" value="Regulatory factor, effector binding domain"/>
    <property type="match status" value="1"/>
</dbReference>
<reference evidence="1 2" key="1">
    <citation type="submission" date="2016-10" db="EMBL/GenBank/DDBJ databases">
        <authorList>
            <person name="de Groot N.N."/>
        </authorList>
    </citation>
    <scope>NUCLEOTIDE SEQUENCE [LARGE SCALE GENOMIC DNA]</scope>
    <source>
        <strain evidence="1 2">NE2</strain>
    </source>
</reference>
<dbReference type="InterPro" id="IPR006917">
    <property type="entry name" value="SOUL_heme-bd"/>
</dbReference>
<gene>
    <name evidence="1" type="ORF">SAMN05444581_1127</name>
</gene>
<name>A0A1I4AW26_9HYPH</name>
<dbReference type="Pfam" id="PF04832">
    <property type="entry name" value="SOUL"/>
    <property type="match status" value="1"/>
</dbReference>
<dbReference type="Proteomes" id="UP000198755">
    <property type="component" value="Unassembled WGS sequence"/>
</dbReference>
<dbReference type="SUPFAM" id="SSF55136">
    <property type="entry name" value="Probable bacterial effector-binding domain"/>
    <property type="match status" value="1"/>
</dbReference>
<dbReference type="STRING" id="1612308.SAMN05444581_1127"/>
<protein>
    <submittedName>
        <fullName evidence="1">SOUL heme-binding protein</fullName>
    </submittedName>
</protein>
<keyword evidence="2" id="KW-1185">Reference proteome</keyword>
<evidence type="ECO:0000313" key="2">
    <source>
        <dbReference type="Proteomes" id="UP000198755"/>
    </source>
</evidence>
<dbReference type="PANTHER" id="PTHR11220:SF58">
    <property type="entry name" value="SOUL HEME-BINDING FAMILY PROTEIN"/>
    <property type="match status" value="1"/>
</dbReference>
<sequence length="208" mass="23307">MWWLIGAGVVLLSAALWGPIVSRRAEQPKYKVVAKERDIEIRDYAPMIVAEVEFPGERNVALGQGFRAVADYIFGDNSSSQKVAMTAPVTQQESETIAMTAPVTQHGDGDNWRVRFVMPSHYTLASLPTPNNPAVKLKEFGGRRFAVIRFSGLARDAVLKRHAKDLQDFIVSKNLKFLSAPIYAYYNPPWTLPFLRRNEVSIEIAGEQ</sequence>
<evidence type="ECO:0000313" key="1">
    <source>
        <dbReference type="EMBL" id="SFK60792.1"/>
    </source>
</evidence>
<dbReference type="EMBL" id="FOSN01000012">
    <property type="protein sequence ID" value="SFK60792.1"/>
    <property type="molecule type" value="Genomic_DNA"/>
</dbReference>